<gene>
    <name evidence="1" type="ORF">SAMN04487909_109118</name>
</gene>
<dbReference type="Pfam" id="PF04883">
    <property type="entry name" value="HK97-gp10_like"/>
    <property type="match status" value="1"/>
</dbReference>
<dbReference type="Proteomes" id="UP000182836">
    <property type="component" value="Unassembled WGS sequence"/>
</dbReference>
<dbReference type="InterPro" id="IPR010064">
    <property type="entry name" value="HK97-gp10_tail"/>
</dbReference>
<protein>
    <submittedName>
        <fullName evidence="1">Bacteriophage HK97-gp10, putative tail-component</fullName>
    </submittedName>
</protein>
<evidence type="ECO:0000313" key="1">
    <source>
        <dbReference type="EMBL" id="SDI92695.1"/>
    </source>
</evidence>
<name>A0A1G8PKG0_ANEMI</name>
<dbReference type="OrthoDB" id="1850874at2"/>
<dbReference type="AlphaFoldDB" id="A0A1G8PKG0"/>
<evidence type="ECO:0000313" key="2">
    <source>
        <dbReference type="Proteomes" id="UP000182836"/>
    </source>
</evidence>
<reference evidence="1 2" key="1">
    <citation type="submission" date="2016-10" db="EMBL/GenBank/DDBJ databases">
        <authorList>
            <person name="de Groot N.N."/>
        </authorList>
    </citation>
    <scope>NUCLEOTIDE SEQUENCE [LARGE SCALE GENOMIC DNA]</scope>
    <source>
        <strain evidence="1 2">DSM 2895</strain>
    </source>
</reference>
<organism evidence="1 2">
    <name type="scientific">Aneurinibacillus migulanus</name>
    <name type="common">Bacillus migulanus</name>
    <dbReference type="NCBI Taxonomy" id="47500"/>
    <lineage>
        <taxon>Bacteria</taxon>
        <taxon>Bacillati</taxon>
        <taxon>Bacillota</taxon>
        <taxon>Bacilli</taxon>
        <taxon>Bacillales</taxon>
        <taxon>Paenibacillaceae</taxon>
        <taxon>Aneurinibacillus group</taxon>
        <taxon>Aneurinibacillus</taxon>
    </lineage>
</organism>
<dbReference type="GeneID" id="42304498"/>
<dbReference type="RefSeq" id="WP_052811934.1">
    <property type="nucleotide sequence ID" value="NZ_BJOA01000067.1"/>
</dbReference>
<proteinExistence type="predicted"/>
<accession>A0A1G8PKG0</accession>
<sequence length="133" mass="15382">MGFDLRGLDEFERSFLQRVIREMPDKVRKKLTELAYRYLADVKRLTPTGETGNLKNSIVVDSVKRVGNEWVVVVGSNAHYAAHVEYGHRIKRGSEYVGFVQGQHMFEIALKQLEEVIDTDMKQWLKDIKEGRA</sequence>
<dbReference type="EMBL" id="FNED01000009">
    <property type="protein sequence ID" value="SDI92695.1"/>
    <property type="molecule type" value="Genomic_DNA"/>
</dbReference>